<organism evidence="2 3">
    <name type="scientific">Dipteronia sinensis</name>
    <dbReference type="NCBI Taxonomy" id="43782"/>
    <lineage>
        <taxon>Eukaryota</taxon>
        <taxon>Viridiplantae</taxon>
        <taxon>Streptophyta</taxon>
        <taxon>Embryophyta</taxon>
        <taxon>Tracheophyta</taxon>
        <taxon>Spermatophyta</taxon>
        <taxon>Magnoliopsida</taxon>
        <taxon>eudicotyledons</taxon>
        <taxon>Gunneridae</taxon>
        <taxon>Pentapetalae</taxon>
        <taxon>rosids</taxon>
        <taxon>malvids</taxon>
        <taxon>Sapindales</taxon>
        <taxon>Sapindaceae</taxon>
        <taxon>Hippocastanoideae</taxon>
        <taxon>Acereae</taxon>
        <taxon>Dipteronia</taxon>
    </lineage>
</organism>
<dbReference type="EMBL" id="JANJYJ010000007">
    <property type="protein sequence ID" value="KAK3198030.1"/>
    <property type="molecule type" value="Genomic_DNA"/>
</dbReference>
<name>A0AAD9ZZP1_9ROSI</name>
<comment type="caution">
    <text evidence="2">The sequence shown here is derived from an EMBL/GenBank/DDBJ whole genome shotgun (WGS) entry which is preliminary data.</text>
</comment>
<dbReference type="Gene3D" id="3.60.10.10">
    <property type="entry name" value="Endonuclease/exonuclease/phosphatase"/>
    <property type="match status" value="1"/>
</dbReference>
<proteinExistence type="predicted"/>
<protein>
    <recommendedName>
        <fullName evidence="4">Endonuclease/exonuclease/phosphatase domain-containing protein</fullName>
    </recommendedName>
</protein>
<dbReference type="PANTHER" id="PTHR33710:SF64">
    <property type="entry name" value="ENDONUCLEASE_EXONUCLEASE_PHOSPHATASE DOMAIN-CONTAINING PROTEIN"/>
    <property type="match status" value="1"/>
</dbReference>
<keyword evidence="3" id="KW-1185">Reference proteome</keyword>
<reference evidence="2" key="1">
    <citation type="journal article" date="2023" name="Plant J.">
        <title>Genome sequences and population genomics provide insights into the demographic history, inbreeding, and mutation load of two 'living fossil' tree species of Dipteronia.</title>
        <authorList>
            <person name="Feng Y."/>
            <person name="Comes H.P."/>
            <person name="Chen J."/>
            <person name="Zhu S."/>
            <person name="Lu R."/>
            <person name="Zhang X."/>
            <person name="Li P."/>
            <person name="Qiu J."/>
            <person name="Olsen K.M."/>
            <person name="Qiu Y."/>
        </authorList>
    </citation>
    <scope>NUCLEOTIDE SEQUENCE</scope>
    <source>
        <strain evidence="2">NBL</strain>
    </source>
</reference>
<dbReference type="SUPFAM" id="SSF56219">
    <property type="entry name" value="DNase I-like"/>
    <property type="match status" value="1"/>
</dbReference>
<dbReference type="InterPro" id="IPR036691">
    <property type="entry name" value="Endo/exonu/phosph_ase_sf"/>
</dbReference>
<gene>
    <name evidence="2" type="ORF">Dsin_021445</name>
</gene>
<keyword evidence="1" id="KW-0472">Membrane</keyword>
<dbReference type="PANTHER" id="PTHR33710">
    <property type="entry name" value="BNAC02G09200D PROTEIN"/>
    <property type="match status" value="1"/>
</dbReference>
<dbReference type="AlphaFoldDB" id="A0AAD9ZZP1"/>
<accession>A0AAD9ZZP1</accession>
<keyword evidence="1" id="KW-1133">Transmembrane helix</keyword>
<evidence type="ECO:0000313" key="3">
    <source>
        <dbReference type="Proteomes" id="UP001281410"/>
    </source>
</evidence>
<keyword evidence="1" id="KW-0812">Transmembrane</keyword>
<evidence type="ECO:0000313" key="2">
    <source>
        <dbReference type="EMBL" id="KAK3198030.1"/>
    </source>
</evidence>
<evidence type="ECO:0000256" key="1">
    <source>
        <dbReference type="SAM" id="Phobius"/>
    </source>
</evidence>
<evidence type="ECO:0008006" key="4">
    <source>
        <dbReference type="Google" id="ProtNLM"/>
    </source>
</evidence>
<feature type="transmembrane region" description="Helical" evidence="1">
    <location>
        <begin position="166"/>
        <end position="184"/>
    </location>
</feature>
<dbReference type="Proteomes" id="UP001281410">
    <property type="component" value="Unassembled WGS sequence"/>
</dbReference>
<sequence>MVAVDLEFQFLEGDGIWRMRWPKLSKKVKLSVILIFQILGRKEGGIRKEVIRGDFNTVVESWERKWGAGNVRSMRNFRQFIDLAKVVDLPMLGMSFTWSNNREIESWARLDRFLCDPRVLSWFPNLVQKGLSRSLSDHNPVCIGEQDVDWGPKPFRFSNVWMDDKALMEGFVIVGSFLMVWVLLGRSCFSN</sequence>